<feature type="transmembrane region" description="Helical" evidence="6">
    <location>
        <begin position="133"/>
        <end position="156"/>
    </location>
</feature>
<dbReference type="OrthoDB" id="191706at2759"/>
<dbReference type="EMBL" id="JARK01001503">
    <property type="protein sequence ID" value="EYB94829.1"/>
    <property type="molecule type" value="Genomic_DNA"/>
</dbReference>
<dbReference type="InterPro" id="IPR019402">
    <property type="entry name" value="CWH43_N"/>
</dbReference>
<dbReference type="AlphaFoldDB" id="A0A016SWW1"/>
<keyword evidence="3 6" id="KW-0812">Transmembrane</keyword>
<keyword evidence="9" id="KW-1185">Reference proteome</keyword>
<organism evidence="8 9">
    <name type="scientific">Ancylostoma ceylanicum</name>
    <dbReference type="NCBI Taxonomy" id="53326"/>
    <lineage>
        <taxon>Eukaryota</taxon>
        <taxon>Metazoa</taxon>
        <taxon>Ecdysozoa</taxon>
        <taxon>Nematoda</taxon>
        <taxon>Chromadorea</taxon>
        <taxon>Rhabditida</taxon>
        <taxon>Rhabditina</taxon>
        <taxon>Rhabditomorpha</taxon>
        <taxon>Strongyloidea</taxon>
        <taxon>Ancylostomatidae</taxon>
        <taxon>Ancylostomatinae</taxon>
        <taxon>Ancylostoma</taxon>
    </lineage>
</organism>
<name>A0A016SWW1_9BILA</name>
<protein>
    <recommendedName>
        <fullName evidence="7">CWH43-like N-terminal domain-containing protein</fullName>
    </recommendedName>
</protein>
<dbReference type="GO" id="GO:0012505">
    <property type="term" value="C:endomembrane system"/>
    <property type="evidence" value="ECO:0007669"/>
    <property type="project" value="UniProtKB-SubCell"/>
</dbReference>
<comment type="caution">
    <text evidence="8">The sequence shown here is derived from an EMBL/GenBank/DDBJ whole genome shotgun (WGS) entry which is preliminary data.</text>
</comment>
<keyword evidence="5 6" id="KW-0472">Membrane</keyword>
<evidence type="ECO:0000256" key="4">
    <source>
        <dbReference type="ARBA" id="ARBA00022989"/>
    </source>
</evidence>
<feature type="transmembrane region" description="Helical" evidence="6">
    <location>
        <begin position="45"/>
        <end position="66"/>
    </location>
</feature>
<comment type="similarity">
    <text evidence="2">Belongs to the DRAM/TMEM150 family.</text>
</comment>
<sequence>MAIGWRKSELKKAQELMLTPGTNAEKNEVLVAKEGAQLVTHTVGALLYFIGIEVYFFAQLVMAYMLRPRMTSIHLTNSRLILALTAIAVLAFHITCLFASPFVKEIDGKKPTESVPASGIVRHKKGDPFYSNWLATTVSEWVLAFLILLHVLTYCYDFAMVKIPSLEDLHASCIKHEKANWSDEPSEQGFSRNWAVLWWSAVQYLRHSWG</sequence>
<feature type="domain" description="CWH43-like N-terminal" evidence="7">
    <location>
        <begin position="37"/>
        <end position="159"/>
    </location>
</feature>
<evidence type="ECO:0000313" key="9">
    <source>
        <dbReference type="Proteomes" id="UP000024635"/>
    </source>
</evidence>
<reference evidence="9" key="1">
    <citation type="journal article" date="2015" name="Nat. Genet.">
        <title>The genome and transcriptome of the zoonotic hookworm Ancylostoma ceylanicum identify infection-specific gene families.</title>
        <authorList>
            <person name="Schwarz E.M."/>
            <person name="Hu Y."/>
            <person name="Antoshechkin I."/>
            <person name="Miller M.M."/>
            <person name="Sternberg P.W."/>
            <person name="Aroian R.V."/>
        </authorList>
    </citation>
    <scope>NUCLEOTIDE SEQUENCE</scope>
    <source>
        <strain evidence="9">HY135</strain>
    </source>
</reference>
<accession>A0A016SWW1</accession>
<dbReference type="InterPro" id="IPR050911">
    <property type="entry name" value="DRAM/TMEM150_Autophagy_Mod"/>
</dbReference>
<gene>
    <name evidence="8" type="primary">Acey_s0167.g144</name>
    <name evidence="8" type="ORF">Y032_0167g144</name>
</gene>
<feature type="transmembrane region" description="Helical" evidence="6">
    <location>
        <begin position="78"/>
        <end position="103"/>
    </location>
</feature>
<evidence type="ECO:0000256" key="3">
    <source>
        <dbReference type="ARBA" id="ARBA00022692"/>
    </source>
</evidence>
<dbReference type="PANTHER" id="PTHR21324">
    <property type="entry name" value="FASTING-INDUCIBLE INTEGRAL MEMBRANE PROTEIN TM6P1-RELATED"/>
    <property type="match status" value="1"/>
</dbReference>
<dbReference type="PANTHER" id="PTHR21324:SF2">
    <property type="entry name" value="EG:22E5.9 PROTEIN"/>
    <property type="match status" value="1"/>
</dbReference>
<evidence type="ECO:0000256" key="2">
    <source>
        <dbReference type="ARBA" id="ARBA00006565"/>
    </source>
</evidence>
<evidence type="ECO:0000259" key="7">
    <source>
        <dbReference type="Pfam" id="PF10277"/>
    </source>
</evidence>
<proteinExistence type="inferred from homology"/>
<dbReference type="Proteomes" id="UP000024635">
    <property type="component" value="Unassembled WGS sequence"/>
</dbReference>
<keyword evidence="4 6" id="KW-1133">Transmembrane helix</keyword>
<dbReference type="Pfam" id="PF10277">
    <property type="entry name" value="Frag1"/>
    <property type="match status" value="1"/>
</dbReference>
<evidence type="ECO:0000256" key="5">
    <source>
        <dbReference type="ARBA" id="ARBA00023136"/>
    </source>
</evidence>
<evidence type="ECO:0000256" key="1">
    <source>
        <dbReference type="ARBA" id="ARBA00004127"/>
    </source>
</evidence>
<evidence type="ECO:0000313" key="8">
    <source>
        <dbReference type="EMBL" id="EYB94829.1"/>
    </source>
</evidence>
<comment type="subcellular location">
    <subcellularLocation>
        <location evidence="1">Endomembrane system</location>
        <topology evidence="1">Multi-pass membrane protein</topology>
    </subcellularLocation>
</comment>
<evidence type="ECO:0000256" key="6">
    <source>
        <dbReference type="SAM" id="Phobius"/>
    </source>
</evidence>